<evidence type="ECO:0000313" key="11">
    <source>
        <dbReference type="Proteomes" id="UP000751190"/>
    </source>
</evidence>
<feature type="region of interest" description="Disordered" evidence="6">
    <location>
        <begin position="592"/>
        <end position="611"/>
    </location>
</feature>
<keyword evidence="11" id="KW-1185">Reference proteome</keyword>
<dbReference type="AlphaFoldDB" id="A0A8J6C6K3"/>
<sequence>MAGGTGRAGCLAARTPLALACALSAAFSLAAAEDASCAEWAAAGECASNPRFMLSACRQACAAAASGAAAAPGQRDLEPECGGYARMGECARNPAFMLSRCKPSCTAWERANGITLDRRSECVDETLKGRCIEEPASMGVACNASCEIAAKCQRQTVVSLGICDKALRCEAVDLDADCAQRAARGECASRAVAMARRCLLTCSRADVEAVMRTHLPDGPVIISPLIDLPAPDVRRLERCGLSPYMHKLNHYKLHFPDRCYVADARARHGARGGTAPWRPRPRADVRAASRAGYVTAHDAPDPCPYDWARITPRVPGTARVLAPMGEWHTTHSVRLVHVLPSPRIRLLRDFLAEGEAEAIIALAESRFHASPVRSVATSKRTSSSASLPADDEVVRRVRARVAHFSGYPLSSLEIMQVVRYEPGQRYEPHHDIFDVCDFEQRPRRHITFLIYLSDLPDGAGGDTTLPRMHLSVRPTKNTALVFNNVLDDGYEDERTEHAGTAPTAGVKYAINQWIRAPSGGEAGHVAQRQWRDPTELRAEMGGSDGSGHDETEEADASLETPFASGQYVTLPALAMCGAALVLAAALARALRRGDAGRRPAGRAKRTGKSLR</sequence>
<feature type="signal peptide" evidence="8">
    <location>
        <begin position="1"/>
        <end position="32"/>
    </location>
</feature>
<keyword evidence="7" id="KW-1133">Transmembrane helix</keyword>
<dbReference type="Proteomes" id="UP000751190">
    <property type="component" value="Unassembled WGS sequence"/>
</dbReference>
<feature type="compositionally biased region" description="Basic residues" evidence="6">
    <location>
        <begin position="599"/>
        <end position="611"/>
    </location>
</feature>
<feature type="chain" id="PRO_5035297577" description="Fe2OG dioxygenase domain-containing protein" evidence="8">
    <location>
        <begin position="33"/>
        <end position="611"/>
    </location>
</feature>
<evidence type="ECO:0000256" key="7">
    <source>
        <dbReference type="SAM" id="Phobius"/>
    </source>
</evidence>
<dbReference type="EMBL" id="JAGTXO010000044">
    <property type="protein sequence ID" value="KAG8459080.1"/>
    <property type="molecule type" value="Genomic_DNA"/>
</dbReference>
<dbReference type="GO" id="GO:0005506">
    <property type="term" value="F:iron ion binding"/>
    <property type="evidence" value="ECO:0007669"/>
    <property type="project" value="InterPro"/>
</dbReference>
<keyword evidence="3" id="KW-0223">Dioxygenase</keyword>
<evidence type="ECO:0000256" key="2">
    <source>
        <dbReference type="ARBA" id="ARBA00022723"/>
    </source>
</evidence>
<dbReference type="InterPro" id="IPR006620">
    <property type="entry name" value="Pro_4_hyd_alph"/>
</dbReference>
<accession>A0A8J6C6K3</accession>
<organism evidence="10 11">
    <name type="scientific">Diacronema lutheri</name>
    <name type="common">Unicellular marine alga</name>
    <name type="synonym">Monochrysis lutheri</name>
    <dbReference type="NCBI Taxonomy" id="2081491"/>
    <lineage>
        <taxon>Eukaryota</taxon>
        <taxon>Haptista</taxon>
        <taxon>Haptophyta</taxon>
        <taxon>Pavlovophyceae</taxon>
        <taxon>Pavlovales</taxon>
        <taxon>Pavlovaceae</taxon>
        <taxon>Diacronema</taxon>
    </lineage>
</organism>
<protein>
    <recommendedName>
        <fullName evidence="9">Fe2OG dioxygenase domain-containing protein</fullName>
    </recommendedName>
</protein>
<dbReference type="OMA" id="TCATACE"/>
<dbReference type="InterPro" id="IPR044862">
    <property type="entry name" value="Pro_4_hyd_alph_FE2OG_OXY"/>
</dbReference>
<evidence type="ECO:0000256" key="8">
    <source>
        <dbReference type="SAM" id="SignalP"/>
    </source>
</evidence>
<keyword evidence="4" id="KW-0560">Oxidoreductase</keyword>
<evidence type="ECO:0000256" key="3">
    <source>
        <dbReference type="ARBA" id="ARBA00022964"/>
    </source>
</evidence>
<keyword evidence="7" id="KW-0472">Membrane</keyword>
<feature type="region of interest" description="Disordered" evidence="6">
    <location>
        <begin position="537"/>
        <end position="556"/>
    </location>
</feature>
<dbReference type="OrthoDB" id="420380at2759"/>
<dbReference type="PANTHER" id="PTHR10869">
    <property type="entry name" value="PROLYL 4-HYDROXYLASE ALPHA SUBUNIT"/>
    <property type="match status" value="1"/>
</dbReference>
<comment type="cofactor">
    <cofactor evidence="1">
        <name>L-ascorbate</name>
        <dbReference type="ChEBI" id="CHEBI:38290"/>
    </cofactor>
</comment>
<evidence type="ECO:0000256" key="4">
    <source>
        <dbReference type="ARBA" id="ARBA00023002"/>
    </source>
</evidence>
<dbReference type="PROSITE" id="PS51471">
    <property type="entry name" value="FE2OG_OXY"/>
    <property type="match status" value="1"/>
</dbReference>
<dbReference type="GO" id="GO:0005783">
    <property type="term" value="C:endoplasmic reticulum"/>
    <property type="evidence" value="ECO:0007669"/>
    <property type="project" value="TreeGrafter"/>
</dbReference>
<dbReference type="Pfam" id="PF13640">
    <property type="entry name" value="2OG-FeII_Oxy_3"/>
    <property type="match status" value="1"/>
</dbReference>
<keyword evidence="5" id="KW-0408">Iron</keyword>
<name>A0A8J6C6K3_DIALT</name>
<dbReference type="SMART" id="SM00702">
    <property type="entry name" value="P4Hc"/>
    <property type="match status" value="1"/>
</dbReference>
<dbReference type="GO" id="GO:0004656">
    <property type="term" value="F:procollagen-proline 4-dioxygenase activity"/>
    <property type="evidence" value="ECO:0007669"/>
    <property type="project" value="TreeGrafter"/>
</dbReference>
<dbReference type="InterPro" id="IPR045054">
    <property type="entry name" value="P4HA-like"/>
</dbReference>
<feature type="domain" description="Fe2OG dioxygenase" evidence="9">
    <location>
        <begin position="411"/>
        <end position="516"/>
    </location>
</feature>
<dbReference type="InterPro" id="IPR005123">
    <property type="entry name" value="Oxoglu/Fe-dep_dioxygenase_dom"/>
</dbReference>
<evidence type="ECO:0000313" key="10">
    <source>
        <dbReference type="EMBL" id="KAG8459080.1"/>
    </source>
</evidence>
<dbReference type="GO" id="GO:0031418">
    <property type="term" value="F:L-ascorbic acid binding"/>
    <property type="evidence" value="ECO:0007669"/>
    <property type="project" value="InterPro"/>
</dbReference>
<evidence type="ECO:0000256" key="5">
    <source>
        <dbReference type="ARBA" id="ARBA00023004"/>
    </source>
</evidence>
<keyword evidence="7" id="KW-0812">Transmembrane</keyword>
<dbReference type="PANTHER" id="PTHR10869:SF246">
    <property type="entry name" value="TRANSMEMBRANE PROLYL 4-HYDROXYLASE"/>
    <property type="match status" value="1"/>
</dbReference>
<reference evidence="10" key="1">
    <citation type="submission" date="2021-05" db="EMBL/GenBank/DDBJ databases">
        <title>The genome of the haptophyte Pavlova lutheri (Diacronema luteri, Pavlovales) - a model for lipid biosynthesis in eukaryotic algae.</title>
        <authorList>
            <person name="Hulatt C.J."/>
            <person name="Posewitz M.C."/>
        </authorList>
    </citation>
    <scope>NUCLEOTIDE SEQUENCE</scope>
    <source>
        <strain evidence="10">NIVA-4/92</strain>
    </source>
</reference>
<feature type="transmembrane region" description="Helical" evidence="7">
    <location>
        <begin position="567"/>
        <end position="590"/>
    </location>
</feature>
<keyword evidence="2" id="KW-0479">Metal-binding</keyword>
<gene>
    <name evidence="10" type="ORF">KFE25_002487</name>
</gene>
<evidence type="ECO:0000259" key="9">
    <source>
        <dbReference type="PROSITE" id="PS51471"/>
    </source>
</evidence>
<dbReference type="Gene3D" id="2.60.120.620">
    <property type="entry name" value="q2cbj1_9rhob like domain"/>
    <property type="match status" value="1"/>
</dbReference>
<proteinExistence type="predicted"/>
<comment type="caution">
    <text evidence="10">The sequence shown here is derived from an EMBL/GenBank/DDBJ whole genome shotgun (WGS) entry which is preliminary data.</text>
</comment>
<keyword evidence="8" id="KW-0732">Signal</keyword>
<evidence type="ECO:0000256" key="6">
    <source>
        <dbReference type="SAM" id="MobiDB-lite"/>
    </source>
</evidence>
<evidence type="ECO:0000256" key="1">
    <source>
        <dbReference type="ARBA" id="ARBA00001961"/>
    </source>
</evidence>